<feature type="coiled-coil region" evidence="1">
    <location>
        <begin position="95"/>
        <end position="126"/>
    </location>
</feature>
<feature type="compositionally biased region" description="Basic residues" evidence="2">
    <location>
        <begin position="372"/>
        <end position="386"/>
    </location>
</feature>
<keyword evidence="4" id="KW-1185">Reference proteome</keyword>
<gene>
    <name evidence="3" type="ORF">SPHA_34345</name>
</gene>
<evidence type="ECO:0000256" key="1">
    <source>
        <dbReference type="SAM" id="Coils"/>
    </source>
</evidence>
<proteinExistence type="predicted"/>
<feature type="compositionally biased region" description="Basic and acidic residues" evidence="2">
    <location>
        <begin position="360"/>
        <end position="370"/>
    </location>
</feature>
<dbReference type="Proteomes" id="UP000597762">
    <property type="component" value="Unassembled WGS sequence"/>
</dbReference>
<reference evidence="3" key="1">
    <citation type="submission" date="2021-01" db="EMBL/GenBank/DDBJ databases">
        <authorList>
            <person name="Li R."/>
            <person name="Bekaert M."/>
        </authorList>
    </citation>
    <scope>NUCLEOTIDE SEQUENCE</scope>
    <source>
        <strain evidence="3">Farmed</strain>
    </source>
</reference>
<name>A0A812CEH2_ACAPH</name>
<sequence>MKFLSLSKRNFFKKSPSLSVFHKPFLLSIFSLSLLIPPLRLPFHIFPPFLSKETPASPVKQHEEKDVVFMALQNFKEKQFHSSEIGTKSNISFCLLQLDKDVEDFEKRLRERIERTKQSIEQLSIDCDSKCSKIWQEFDAFLENTRLKAAKLCDQMKRKTTEEERKWRQSLQEKENLLEEAGKWRMDLRHLLVAGNDDEDVVSRVRSLGAELSSRLHESFTPVEEGHFVVTFPEWCQRSLNQLQEEIVDFTAETWYPEKLELQSECRLQDSNLWSVSIAGSDEDGHVIVGDASDLSIKEFARTGEVVGRYHFEVRGEKFKPMDISPLSTGILASCGNLGSEPGPWGQLQEISLQLRDLQKPHESRRDNFTRHSNRGSRSTSRHKYQQRRDRYQHDNCWYHENFGARAKKCRPPCSYKKSFLNKQAGNGLAGTQ</sequence>
<comment type="caution">
    <text evidence="3">The sequence shown here is derived from an EMBL/GenBank/DDBJ whole genome shotgun (WGS) entry which is preliminary data.</text>
</comment>
<feature type="region of interest" description="Disordered" evidence="2">
    <location>
        <begin position="360"/>
        <end position="388"/>
    </location>
</feature>
<dbReference type="AlphaFoldDB" id="A0A812CEH2"/>
<accession>A0A812CEH2</accession>
<keyword evidence="1" id="KW-0175">Coiled coil</keyword>
<organism evidence="3 4">
    <name type="scientific">Acanthosepion pharaonis</name>
    <name type="common">Pharaoh cuttlefish</name>
    <name type="synonym">Sepia pharaonis</name>
    <dbReference type="NCBI Taxonomy" id="158019"/>
    <lineage>
        <taxon>Eukaryota</taxon>
        <taxon>Metazoa</taxon>
        <taxon>Spiralia</taxon>
        <taxon>Lophotrochozoa</taxon>
        <taxon>Mollusca</taxon>
        <taxon>Cephalopoda</taxon>
        <taxon>Coleoidea</taxon>
        <taxon>Decapodiformes</taxon>
        <taxon>Sepiida</taxon>
        <taxon>Sepiina</taxon>
        <taxon>Sepiidae</taxon>
        <taxon>Acanthosepion</taxon>
    </lineage>
</organism>
<protein>
    <submittedName>
        <fullName evidence="3">Uncharacterized protein</fullName>
    </submittedName>
</protein>
<dbReference type="EMBL" id="CAHIKZ030001455">
    <property type="protein sequence ID" value="CAE1264769.1"/>
    <property type="molecule type" value="Genomic_DNA"/>
</dbReference>
<evidence type="ECO:0000313" key="3">
    <source>
        <dbReference type="EMBL" id="CAE1264769.1"/>
    </source>
</evidence>
<evidence type="ECO:0000313" key="4">
    <source>
        <dbReference type="Proteomes" id="UP000597762"/>
    </source>
</evidence>
<dbReference type="OrthoDB" id="6260718at2759"/>
<evidence type="ECO:0000256" key="2">
    <source>
        <dbReference type="SAM" id="MobiDB-lite"/>
    </source>
</evidence>